<accession>A0A0A9ECB2</accession>
<evidence type="ECO:0000256" key="1">
    <source>
        <dbReference type="SAM" id="Phobius"/>
    </source>
</evidence>
<keyword evidence="1" id="KW-0812">Transmembrane</keyword>
<protein>
    <submittedName>
        <fullName evidence="2">Uncharacterized protein</fullName>
    </submittedName>
</protein>
<sequence>MLQMSLFSVILMKRMIRWFAHQLSMTILVQMTTIFLSQLMVLDILKDTRRMLALARVVLVY</sequence>
<reference evidence="2" key="1">
    <citation type="submission" date="2014-09" db="EMBL/GenBank/DDBJ databases">
        <authorList>
            <person name="Magalhaes I.L.F."/>
            <person name="Oliveira U."/>
            <person name="Santos F.R."/>
            <person name="Vidigal T.H.D.A."/>
            <person name="Brescovit A.D."/>
            <person name="Santos A.J."/>
        </authorList>
    </citation>
    <scope>NUCLEOTIDE SEQUENCE</scope>
    <source>
        <tissue evidence="2">Shoot tissue taken approximately 20 cm above the soil surface</tissue>
    </source>
</reference>
<organism evidence="2">
    <name type="scientific">Arundo donax</name>
    <name type="common">Giant reed</name>
    <name type="synonym">Donax arundinaceus</name>
    <dbReference type="NCBI Taxonomy" id="35708"/>
    <lineage>
        <taxon>Eukaryota</taxon>
        <taxon>Viridiplantae</taxon>
        <taxon>Streptophyta</taxon>
        <taxon>Embryophyta</taxon>
        <taxon>Tracheophyta</taxon>
        <taxon>Spermatophyta</taxon>
        <taxon>Magnoliopsida</taxon>
        <taxon>Liliopsida</taxon>
        <taxon>Poales</taxon>
        <taxon>Poaceae</taxon>
        <taxon>PACMAD clade</taxon>
        <taxon>Arundinoideae</taxon>
        <taxon>Arundineae</taxon>
        <taxon>Arundo</taxon>
    </lineage>
</organism>
<name>A0A0A9ECB2_ARUDO</name>
<dbReference type="AlphaFoldDB" id="A0A0A9ECB2"/>
<feature type="transmembrane region" description="Helical" evidence="1">
    <location>
        <begin position="20"/>
        <end position="42"/>
    </location>
</feature>
<dbReference type="EMBL" id="GBRH01202345">
    <property type="protein sequence ID" value="JAD95550.1"/>
    <property type="molecule type" value="Transcribed_RNA"/>
</dbReference>
<reference evidence="2" key="2">
    <citation type="journal article" date="2015" name="Data Brief">
        <title>Shoot transcriptome of the giant reed, Arundo donax.</title>
        <authorList>
            <person name="Barrero R.A."/>
            <person name="Guerrero F.D."/>
            <person name="Moolhuijzen P."/>
            <person name="Goolsby J.A."/>
            <person name="Tidwell J."/>
            <person name="Bellgard S.E."/>
            <person name="Bellgard M.I."/>
        </authorList>
    </citation>
    <scope>NUCLEOTIDE SEQUENCE</scope>
    <source>
        <tissue evidence="2">Shoot tissue taken approximately 20 cm above the soil surface</tissue>
    </source>
</reference>
<keyword evidence="1" id="KW-0472">Membrane</keyword>
<keyword evidence="1" id="KW-1133">Transmembrane helix</keyword>
<evidence type="ECO:0000313" key="2">
    <source>
        <dbReference type="EMBL" id="JAD95550.1"/>
    </source>
</evidence>
<proteinExistence type="predicted"/>